<dbReference type="STRING" id="639282.DEFDS_0498"/>
<dbReference type="eggNOG" id="COG2041">
    <property type="taxonomic scope" value="Bacteria"/>
</dbReference>
<gene>
    <name evidence="2" type="ordered locus">DEFDS_0498</name>
</gene>
<reference evidence="2 3" key="1">
    <citation type="journal article" date="2010" name="DNA Res.">
        <title>Bacterial lifestyle in a deep-sea hydrothermal vent chimney revealed by the genome sequence of the thermophilic bacterium Deferribacter desulfuricans SSM1.</title>
        <authorList>
            <person name="Takaki Y."/>
            <person name="Shimamura S."/>
            <person name="Nakagawa S."/>
            <person name="Fukuhara Y."/>
            <person name="Horikawa H."/>
            <person name="Ankai A."/>
            <person name="Harada T."/>
            <person name="Hosoyama A."/>
            <person name="Oguchi A."/>
            <person name="Fukui S."/>
            <person name="Fujita N."/>
            <person name="Takami H."/>
            <person name="Takai K."/>
        </authorList>
    </citation>
    <scope>NUCLEOTIDE SEQUENCE [LARGE SCALE GENOMIC DNA]</scope>
    <source>
        <strain evidence="3">DSM 14783 / JCM 11476 / NBRC 101012 / SSM1</strain>
    </source>
</reference>
<dbReference type="RefSeq" id="WP_013007240.1">
    <property type="nucleotide sequence ID" value="NC_013939.1"/>
</dbReference>
<dbReference type="AlphaFoldDB" id="D3PBL9"/>
<dbReference type="InterPro" id="IPR000572">
    <property type="entry name" value="OxRdtase_Mopterin-bd_dom"/>
</dbReference>
<dbReference type="HOGENOM" id="CLU_094953_1_1_0"/>
<dbReference type="PANTHER" id="PTHR43032">
    <property type="entry name" value="PROTEIN-METHIONINE-SULFOXIDE REDUCTASE"/>
    <property type="match status" value="1"/>
</dbReference>
<dbReference type="KEGG" id="ddf:DEFDS_0498"/>
<dbReference type="SUPFAM" id="SSF56524">
    <property type="entry name" value="Oxidoreductase molybdopterin-binding domain"/>
    <property type="match status" value="1"/>
</dbReference>
<name>D3PBL9_DEFDS</name>
<keyword evidence="3" id="KW-1185">Reference proteome</keyword>
<dbReference type="Proteomes" id="UP000001520">
    <property type="component" value="Chromosome"/>
</dbReference>
<sequence>MNRRTFLKQTFLTGLFIVSSKITSFAKITDIISRWKIRTVEDKTPDIDIQKFHLKITGLIENKLTLVYNDLLNLINTSYTSDFNCVEGWTVPGVKWDGISLNTLIKITKPFYSAKYINFYCYGNKYTESIPIKEIRDSYILALKINDKPLDQKHGFPLRLFYPDRYGYKSAKWIKKIVFSNQREIGFWSKYGYPEDGIIIK</sequence>
<evidence type="ECO:0000259" key="1">
    <source>
        <dbReference type="Pfam" id="PF00174"/>
    </source>
</evidence>
<dbReference type="EMBL" id="AP011529">
    <property type="protein sequence ID" value="BAI79992.1"/>
    <property type="molecule type" value="Genomic_DNA"/>
</dbReference>
<proteinExistence type="predicted"/>
<dbReference type="Pfam" id="PF00174">
    <property type="entry name" value="Oxidored_molyb"/>
    <property type="match status" value="1"/>
</dbReference>
<dbReference type="InterPro" id="IPR036374">
    <property type="entry name" value="OxRdtase_Mopterin-bd_sf"/>
</dbReference>
<dbReference type="Gene3D" id="3.90.420.10">
    <property type="entry name" value="Oxidoreductase, molybdopterin-binding domain"/>
    <property type="match status" value="1"/>
</dbReference>
<accession>D3PBL9</accession>
<dbReference type="OrthoDB" id="9778777at2"/>
<evidence type="ECO:0000313" key="2">
    <source>
        <dbReference type="EMBL" id="BAI79992.1"/>
    </source>
</evidence>
<evidence type="ECO:0000313" key="3">
    <source>
        <dbReference type="Proteomes" id="UP000001520"/>
    </source>
</evidence>
<organism evidence="2 3">
    <name type="scientific">Deferribacter desulfuricans (strain DSM 14783 / JCM 11476 / NBRC 101012 / SSM1)</name>
    <dbReference type="NCBI Taxonomy" id="639282"/>
    <lineage>
        <taxon>Bacteria</taxon>
        <taxon>Pseudomonadati</taxon>
        <taxon>Deferribacterota</taxon>
        <taxon>Deferribacteres</taxon>
        <taxon>Deferribacterales</taxon>
        <taxon>Deferribacteraceae</taxon>
        <taxon>Deferribacter</taxon>
    </lineage>
</organism>
<protein>
    <recommendedName>
        <fullName evidence="1">Oxidoreductase molybdopterin-binding domain-containing protein</fullName>
    </recommendedName>
</protein>
<feature type="domain" description="Oxidoreductase molybdopterin-binding" evidence="1">
    <location>
        <begin position="43"/>
        <end position="188"/>
    </location>
</feature>